<name>A0ABW0NEC9_9BURK</name>
<dbReference type="Proteomes" id="UP001596037">
    <property type="component" value="Unassembled WGS sequence"/>
</dbReference>
<evidence type="ECO:0000259" key="8">
    <source>
        <dbReference type="Pfam" id="PF25876"/>
    </source>
</evidence>
<dbReference type="InterPro" id="IPR058626">
    <property type="entry name" value="MdtA-like_b-barrel"/>
</dbReference>
<evidence type="ECO:0000259" key="9">
    <source>
        <dbReference type="Pfam" id="PF25917"/>
    </source>
</evidence>
<dbReference type="Pfam" id="PF25876">
    <property type="entry name" value="HH_MFP_RND"/>
    <property type="match status" value="1"/>
</dbReference>
<evidence type="ECO:0000256" key="5">
    <source>
        <dbReference type="ARBA" id="ARBA00022519"/>
    </source>
</evidence>
<dbReference type="Gene3D" id="2.40.50.100">
    <property type="match status" value="1"/>
</dbReference>
<feature type="domain" description="Multidrug resistance protein MdtA-like alpha-helical hairpin" evidence="8">
    <location>
        <begin position="121"/>
        <end position="189"/>
    </location>
</feature>
<proteinExistence type="inferred from homology"/>
<evidence type="ECO:0000256" key="6">
    <source>
        <dbReference type="ARBA" id="ARBA00023136"/>
    </source>
</evidence>
<dbReference type="InterPro" id="IPR058627">
    <property type="entry name" value="MdtA-like_C"/>
</dbReference>
<organism evidence="12 13">
    <name type="scientific">Caenimonas terrae</name>
    <dbReference type="NCBI Taxonomy" id="696074"/>
    <lineage>
        <taxon>Bacteria</taxon>
        <taxon>Pseudomonadati</taxon>
        <taxon>Pseudomonadota</taxon>
        <taxon>Betaproteobacteria</taxon>
        <taxon>Burkholderiales</taxon>
        <taxon>Comamonadaceae</taxon>
        <taxon>Caenimonas</taxon>
    </lineage>
</organism>
<keyword evidence="13" id="KW-1185">Reference proteome</keyword>
<dbReference type="RefSeq" id="WP_376849553.1">
    <property type="nucleotide sequence ID" value="NZ_JBHSMF010000006.1"/>
</dbReference>
<dbReference type="NCBIfam" id="TIGR01730">
    <property type="entry name" value="RND_mfp"/>
    <property type="match status" value="1"/>
</dbReference>
<keyword evidence="6" id="KW-0472">Membrane</keyword>
<evidence type="ECO:0000256" key="2">
    <source>
        <dbReference type="ARBA" id="ARBA00009477"/>
    </source>
</evidence>
<feature type="signal peptide" evidence="7">
    <location>
        <begin position="1"/>
        <end position="32"/>
    </location>
</feature>
<reference evidence="13" key="1">
    <citation type="journal article" date="2019" name="Int. J. Syst. Evol. Microbiol.">
        <title>The Global Catalogue of Microorganisms (GCM) 10K type strain sequencing project: providing services to taxonomists for standard genome sequencing and annotation.</title>
        <authorList>
            <consortium name="The Broad Institute Genomics Platform"/>
            <consortium name="The Broad Institute Genome Sequencing Center for Infectious Disease"/>
            <person name="Wu L."/>
            <person name="Ma J."/>
        </authorList>
    </citation>
    <scope>NUCLEOTIDE SEQUENCE [LARGE SCALE GENOMIC DNA]</scope>
    <source>
        <strain evidence="13">CCUG 57401</strain>
    </source>
</reference>
<keyword evidence="5" id="KW-0997">Cell inner membrane</keyword>
<evidence type="ECO:0000256" key="7">
    <source>
        <dbReference type="SAM" id="SignalP"/>
    </source>
</evidence>
<gene>
    <name evidence="12" type="ORF">ACFPOE_07975</name>
</gene>
<evidence type="ECO:0000313" key="12">
    <source>
        <dbReference type="EMBL" id="MFC5497468.1"/>
    </source>
</evidence>
<evidence type="ECO:0000256" key="4">
    <source>
        <dbReference type="ARBA" id="ARBA00022475"/>
    </source>
</evidence>
<dbReference type="InterPro" id="IPR058625">
    <property type="entry name" value="MdtA-like_BSH"/>
</dbReference>
<dbReference type="Pfam" id="PF25917">
    <property type="entry name" value="BSH_RND"/>
    <property type="match status" value="1"/>
</dbReference>
<feature type="domain" description="Multidrug resistance protein MdtA-like C-terminal permuted SH3" evidence="11">
    <location>
        <begin position="309"/>
        <end position="368"/>
    </location>
</feature>
<dbReference type="Pfam" id="PF25944">
    <property type="entry name" value="Beta-barrel_RND"/>
    <property type="match status" value="1"/>
</dbReference>
<evidence type="ECO:0000313" key="13">
    <source>
        <dbReference type="Proteomes" id="UP001596037"/>
    </source>
</evidence>
<feature type="chain" id="PRO_5046242424" evidence="7">
    <location>
        <begin position="33"/>
        <end position="392"/>
    </location>
</feature>
<feature type="domain" description="Multidrug resistance protein MdtA-like beta-barrel" evidence="10">
    <location>
        <begin position="225"/>
        <end position="304"/>
    </location>
</feature>
<evidence type="ECO:0000256" key="3">
    <source>
        <dbReference type="ARBA" id="ARBA00022448"/>
    </source>
</evidence>
<comment type="similarity">
    <text evidence="2">Belongs to the membrane fusion protein (MFP) (TC 8.A.1) family.</text>
</comment>
<accession>A0ABW0NEC9</accession>
<protein>
    <submittedName>
        <fullName evidence="12">Efflux RND transporter periplasmic adaptor subunit</fullName>
    </submittedName>
</protein>
<dbReference type="PANTHER" id="PTHR30469">
    <property type="entry name" value="MULTIDRUG RESISTANCE PROTEIN MDTA"/>
    <property type="match status" value="1"/>
</dbReference>
<dbReference type="Pfam" id="PF25967">
    <property type="entry name" value="RND-MFP_C"/>
    <property type="match status" value="1"/>
</dbReference>
<dbReference type="Gene3D" id="2.40.30.170">
    <property type="match status" value="1"/>
</dbReference>
<sequence>MASKAIYTAVAVVAVAALSAAAWWSVRTPASAADERPGAAAGARAASGAGGPPTLVTVATVVRQDVPVVVEVNATVVSLNSVEVRPQVSNKVDKVHVKEGQFVRAGEPLFTLDDRADRANLDKARAQQMRDEALLADLERQYRRSQELLAQNFISKSAADNTLSQVEAQRAAIAADRAAIQAAQVALSYDSIRAPISGRIGTIAVFAGSLAQPGVPMVTVTQLDPIAVSFPVPEGKLQDLLAAARVRAPVMATVPGTAAPLRGVLSFVDNTVDVQAGTVRAKAQFDNASQALWPGQYVTAKVTVRVIKDATLVPQAAVITAANGRIVYVVAKDDTVQPRKVEIEYPFGDQAVLRGVEAGDRVVVEGKQNLRPGARVRVERSGKAEPAKKDPT</sequence>
<keyword evidence="7" id="KW-0732">Signal</keyword>
<evidence type="ECO:0000256" key="1">
    <source>
        <dbReference type="ARBA" id="ARBA00004236"/>
    </source>
</evidence>
<keyword evidence="4" id="KW-1003">Cell membrane</keyword>
<feature type="domain" description="Multidrug resistance protein MdtA-like barrel-sandwich hybrid" evidence="9">
    <location>
        <begin position="80"/>
        <end position="220"/>
    </location>
</feature>
<dbReference type="SUPFAM" id="SSF111369">
    <property type="entry name" value="HlyD-like secretion proteins"/>
    <property type="match status" value="1"/>
</dbReference>
<dbReference type="InterPro" id="IPR006143">
    <property type="entry name" value="RND_pump_MFP"/>
</dbReference>
<dbReference type="EMBL" id="JBHSMF010000006">
    <property type="protein sequence ID" value="MFC5497468.1"/>
    <property type="molecule type" value="Genomic_DNA"/>
</dbReference>
<comment type="subcellular location">
    <subcellularLocation>
        <location evidence="1">Cell membrane</location>
    </subcellularLocation>
</comment>
<evidence type="ECO:0000259" key="10">
    <source>
        <dbReference type="Pfam" id="PF25944"/>
    </source>
</evidence>
<dbReference type="PANTHER" id="PTHR30469:SF36">
    <property type="entry name" value="BLL3903 PROTEIN"/>
    <property type="match status" value="1"/>
</dbReference>
<dbReference type="InterPro" id="IPR058624">
    <property type="entry name" value="MdtA-like_HH"/>
</dbReference>
<dbReference type="Gene3D" id="2.40.420.20">
    <property type="match status" value="1"/>
</dbReference>
<keyword evidence="3" id="KW-0813">Transport</keyword>
<comment type="caution">
    <text evidence="12">The sequence shown here is derived from an EMBL/GenBank/DDBJ whole genome shotgun (WGS) entry which is preliminary data.</text>
</comment>
<dbReference type="Gene3D" id="1.10.287.470">
    <property type="entry name" value="Helix hairpin bin"/>
    <property type="match status" value="1"/>
</dbReference>
<evidence type="ECO:0000259" key="11">
    <source>
        <dbReference type="Pfam" id="PF25967"/>
    </source>
</evidence>